<dbReference type="EMBL" id="AHON02000063">
    <property type="protein sequence ID" value="EKO32699.1"/>
    <property type="molecule type" value="Genomic_DNA"/>
</dbReference>
<comment type="caution">
    <text evidence="2">The sequence shown here is derived from an EMBL/GenBank/DDBJ whole genome shotgun (WGS) entry which is preliminary data.</text>
</comment>
<evidence type="ECO:0000256" key="1">
    <source>
        <dbReference type="SAM" id="MobiDB-lite"/>
    </source>
</evidence>
<gene>
    <name evidence="2" type="ORF">LEP1GSC179_3196</name>
</gene>
<name>A0A0E2BBI3_9LEPT</name>
<protein>
    <submittedName>
        <fullName evidence="2">Uncharacterized protein</fullName>
    </submittedName>
</protein>
<evidence type="ECO:0000313" key="3">
    <source>
        <dbReference type="Proteomes" id="UP000006329"/>
    </source>
</evidence>
<keyword evidence="3" id="KW-1185">Reference proteome</keyword>
<accession>A0A0E2BBI3</accession>
<reference evidence="2" key="1">
    <citation type="submission" date="2012-10" db="EMBL/GenBank/DDBJ databases">
        <authorList>
            <person name="Harkins D.M."/>
            <person name="Durkin A.S."/>
            <person name="Brinkac L.M."/>
            <person name="Haft D.H."/>
            <person name="Selengut J.D."/>
            <person name="Sanka R."/>
            <person name="DePew J."/>
            <person name="Purushe J."/>
            <person name="Matthias M.A."/>
            <person name="Vinetz J.M."/>
            <person name="Sutton G.G."/>
            <person name="Nierman W.C."/>
            <person name="Fouts D.E."/>
        </authorList>
    </citation>
    <scope>NUCLEOTIDE SEQUENCE [LARGE SCALE GENOMIC DNA]</scope>
    <source>
        <strain evidence="2">MOR084</strain>
    </source>
</reference>
<dbReference type="Proteomes" id="UP000006329">
    <property type="component" value="Unassembled WGS sequence"/>
</dbReference>
<evidence type="ECO:0000313" key="2">
    <source>
        <dbReference type="EMBL" id="EKO32699.1"/>
    </source>
</evidence>
<organism evidence="2 3">
    <name type="scientific">Leptospira santarosai str. MOR084</name>
    <dbReference type="NCBI Taxonomy" id="1049984"/>
    <lineage>
        <taxon>Bacteria</taxon>
        <taxon>Pseudomonadati</taxon>
        <taxon>Spirochaetota</taxon>
        <taxon>Spirochaetia</taxon>
        <taxon>Leptospirales</taxon>
        <taxon>Leptospiraceae</taxon>
        <taxon>Leptospira</taxon>
    </lineage>
</organism>
<dbReference type="AlphaFoldDB" id="A0A0E2BBI3"/>
<proteinExistence type="predicted"/>
<feature type="region of interest" description="Disordered" evidence="1">
    <location>
        <begin position="24"/>
        <end position="51"/>
    </location>
</feature>
<feature type="compositionally biased region" description="Basic and acidic residues" evidence="1">
    <location>
        <begin position="38"/>
        <end position="51"/>
    </location>
</feature>
<sequence>MARLIRKAEKEPFGGSFTFKKFSLSRQNRISQRKSQKKKENPSSIDLERRG</sequence>